<name>A0A7H9AZ43_ZYGMR</name>
<dbReference type="KEGG" id="zmk:HG535_0B06460"/>
<dbReference type="RefSeq" id="XP_037143329.1">
    <property type="nucleotide sequence ID" value="XM_037287434.1"/>
</dbReference>
<feature type="transmembrane region" description="Helical" evidence="1">
    <location>
        <begin position="32"/>
        <end position="50"/>
    </location>
</feature>
<proteinExistence type="predicted"/>
<keyword evidence="1" id="KW-1133">Transmembrane helix</keyword>
<organism evidence="2 3">
    <name type="scientific">Zygotorulaspora mrakii</name>
    <name type="common">Zygosaccharomyces mrakii</name>
    <dbReference type="NCBI Taxonomy" id="42260"/>
    <lineage>
        <taxon>Eukaryota</taxon>
        <taxon>Fungi</taxon>
        <taxon>Dikarya</taxon>
        <taxon>Ascomycota</taxon>
        <taxon>Saccharomycotina</taxon>
        <taxon>Saccharomycetes</taxon>
        <taxon>Saccharomycetales</taxon>
        <taxon>Saccharomycetaceae</taxon>
        <taxon>Zygotorulaspora</taxon>
    </lineage>
</organism>
<dbReference type="EMBL" id="CP058605">
    <property type="protein sequence ID" value="QLG71601.1"/>
    <property type="molecule type" value="Genomic_DNA"/>
</dbReference>
<dbReference type="Proteomes" id="UP000509704">
    <property type="component" value="Chromosome 2"/>
</dbReference>
<dbReference type="OrthoDB" id="4067558at2759"/>
<evidence type="ECO:0000313" key="2">
    <source>
        <dbReference type="EMBL" id="QLG71601.1"/>
    </source>
</evidence>
<sequence length="65" mass="7818">MMPKRWYSSANFDAKKPPSPHAMMYRKWGKPVGRLLVLSVGSYYTLFYLWEYLNKKELQRDMIAK</sequence>
<protein>
    <submittedName>
        <fullName evidence="2">Uncharacterized protein</fullName>
    </submittedName>
</protein>
<keyword evidence="1" id="KW-0472">Membrane</keyword>
<keyword evidence="3" id="KW-1185">Reference proteome</keyword>
<gene>
    <name evidence="2" type="ORF">HG535_0B06460</name>
</gene>
<evidence type="ECO:0000313" key="3">
    <source>
        <dbReference type="Proteomes" id="UP000509704"/>
    </source>
</evidence>
<dbReference type="AlphaFoldDB" id="A0A7H9AZ43"/>
<keyword evidence="1" id="KW-0812">Transmembrane</keyword>
<dbReference type="GeneID" id="59235263"/>
<accession>A0A7H9AZ43</accession>
<evidence type="ECO:0000256" key="1">
    <source>
        <dbReference type="SAM" id="Phobius"/>
    </source>
</evidence>
<reference evidence="2 3" key="1">
    <citation type="submission" date="2020-07" db="EMBL/GenBank/DDBJ databases">
        <title>The yeast mating-type switching endonuclease HO is a domesticated member of an unorthodox homing genetic element family.</title>
        <authorList>
            <person name="Coughlan A.Y."/>
            <person name="Lombardi L."/>
            <person name="Braun-Galleani S."/>
            <person name="Martos A.R."/>
            <person name="Galeote V."/>
            <person name="Bigey F."/>
            <person name="Dequin S."/>
            <person name="Byrne K.P."/>
            <person name="Wolfe K.H."/>
        </authorList>
    </citation>
    <scope>NUCLEOTIDE SEQUENCE [LARGE SCALE GENOMIC DNA]</scope>
    <source>
        <strain evidence="2 3">NRRL Y-6702</strain>
    </source>
</reference>